<reference evidence="1" key="1">
    <citation type="submission" date="2018-02" db="EMBL/GenBank/DDBJ databases">
        <title>Rhizophora mucronata_Transcriptome.</title>
        <authorList>
            <person name="Meera S.P."/>
            <person name="Sreeshan A."/>
            <person name="Augustine A."/>
        </authorList>
    </citation>
    <scope>NUCLEOTIDE SEQUENCE</scope>
    <source>
        <tissue evidence="1">Leaf</tissue>
    </source>
</reference>
<sequence>MLINLYEAWFTVSNPRPQFFKVNHGL</sequence>
<protein>
    <submittedName>
        <fullName evidence="1">Uncharacterized protein</fullName>
    </submittedName>
</protein>
<dbReference type="AlphaFoldDB" id="A0A2P2N5T8"/>
<proteinExistence type="predicted"/>
<evidence type="ECO:0000313" key="1">
    <source>
        <dbReference type="EMBL" id="MBX37756.1"/>
    </source>
</evidence>
<dbReference type="EMBL" id="GGEC01057272">
    <property type="protein sequence ID" value="MBX37756.1"/>
    <property type="molecule type" value="Transcribed_RNA"/>
</dbReference>
<organism evidence="1">
    <name type="scientific">Rhizophora mucronata</name>
    <name type="common">Asiatic mangrove</name>
    <dbReference type="NCBI Taxonomy" id="61149"/>
    <lineage>
        <taxon>Eukaryota</taxon>
        <taxon>Viridiplantae</taxon>
        <taxon>Streptophyta</taxon>
        <taxon>Embryophyta</taxon>
        <taxon>Tracheophyta</taxon>
        <taxon>Spermatophyta</taxon>
        <taxon>Magnoliopsida</taxon>
        <taxon>eudicotyledons</taxon>
        <taxon>Gunneridae</taxon>
        <taxon>Pentapetalae</taxon>
        <taxon>rosids</taxon>
        <taxon>fabids</taxon>
        <taxon>Malpighiales</taxon>
        <taxon>Rhizophoraceae</taxon>
        <taxon>Rhizophora</taxon>
    </lineage>
</organism>
<name>A0A2P2N5T8_RHIMU</name>
<accession>A0A2P2N5T8</accession>